<feature type="compositionally biased region" description="Polar residues" evidence="4">
    <location>
        <begin position="240"/>
        <end position="250"/>
    </location>
</feature>
<evidence type="ECO:0000256" key="6">
    <source>
        <dbReference type="SAM" id="SignalP"/>
    </source>
</evidence>
<name>A0A6M2DZ54_XENCH</name>
<keyword evidence="1" id="KW-0433">Leucine-rich repeat</keyword>
<evidence type="ECO:0000256" key="5">
    <source>
        <dbReference type="SAM" id="Phobius"/>
    </source>
</evidence>
<dbReference type="InterPro" id="IPR001611">
    <property type="entry name" value="Leu-rich_rpt"/>
</dbReference>
<sequence length="641" mass="70738">MAWSVSVLVSTLLIITGVSGVLDCPDSCDCNNAPDSLIEANCTDLNKLQKFLNSEKSLSIDILKLSDLRITTINGQLDKLTGLSALDLSSNNLQSVKKLPKTIIKLDLSNNFLKTVEDLPRTVRELNLRGNKLKELPYSITSLTHLRRLFLENNTLSCSCETIQVRDWLNNRYISTDKPECLIEQGKKMPLSDVKIADVCMKIKKIELDDDMMQGDDPLGGSVFQGSGSEPDDDEDLFITVSTKSPIQPNHNEEPYSYEGSGGSDFDFTDQAETYEKDNNESSTSSSETKPTTDHILHKPKPTPIDDTESDYELGSGSGSGSGSGDGGIPPIDDTDDSYDFDAFFASESPTTSETVTSNSFFDWDPFGWFSGTSTTEDISDASPEINLDEEKQEDPTTEVLVTEAPIIPKVDRKLDAEVIKPEEKEEESENDSDQKVELGNIKTEKDEDSTTTYACLGVLSVLLLLLIIFVIVKKRKTDQRRKRQQKRDVESRGTEMRDMNKTLIDKNIIKPKVNGKYESVPLVTNGDKKPAAIPKIIPNTVDTKPALEKLMDKPTADAIETYDNVPSPKNVGPVASTPKQDSTINDHENVANDYKVKIKLKENPESVPKTPVLVTRTRSNAGDIILTPVNKNGLNGNTGR</sequence>
<proteinExistence type="predicted"/>
<feature type="compositionally biased region" description="Gly residues" evidence="4">
    <location>
        <begin position="316"/>
        <end position="328"/>
    </location>
</feature>
<feature type="region of interest" description="Disordered" evidence="4">
    <location>
        <begin position="420"/>
        <end position="444"/>
    </location>
</feature>
<evidence type="ECO:0000256" key="2">
    <source>
        <dbReference type="ARBA" id="ARBA00022729"/>
    </source>
</evidence>
<feature type="compositionally biased region" description="Low complexity" evidence="4">
    <location>
        <begin position="341"/>
        <end position="358"/>
    </location>
</feature>
<keyword evidence="5" id="KW-0812">Transmembrane</keyword>
<evidence type="ECO:0000256" key="3">
    <source>
        <dbReference type="ARBA" id="ARBA00022737"/>
    </source>
</evidence>
<accession>A0A6M2DZ54</accession>
<dbReference type="EMBL" id="GIIL01007890">
    <property type="protein sequence ID" value="NOV51616.1"/>
    <property type="molecule type" value="Transcribed_RNA"/>
</dbReference>
<organism evidence="7">
    <name type="scientific">Xenopsylla cheopis</name>
    <name type="common">Oriental rat flea</name>
    <name type="synonym">Pulex cheopis</name>
    <dbReference type="NCBI Taxonomy" id="163159"/>
    <lineage>
        <taxon>Eukaryota</taxon>
        <taxon>Metazoa</taxon>
        <taxon>Ecdysozoa</taxon>
        <taxon>Arthropoda</taxon>
        <taxon>Hexapoda</taxon>
        <taxon>Insecta</taxon>
        <taxon>Pterygota</taxon>
        <taxon>Neoptera</taxon>
        <taxon>Endopterygota</taxon>
        <taxon>Siphonaptera</taxon>
        <taxon>Pulicidae</taxon>
        <taxon>Xenopsyllinae</taxon>
        <taxon>Xenopsylla</taxon>
    </lineage>
</organism>
<dbReference type="PROSITE" id="PS51450">
    <property type="entry name" value="LRR"/>
    <property type="match status" value="1"/>
</dbReference>
<keyword evidence="5" id="KW-0472">Membrane</keyword>
<reference evidence="7" key="1">
    <citation type="submission" date="2020-03" db="EMBL/GenBank/DDBJ databases">
        <title>Transcriptomic Profiling of the Digestive Tract of the Rat Flea, Xenopsylla cheopis, Following Blood Feeding and Infection with Yersinia pestis.</title>
        <authorList>
            <person name="Bland D.M."/>
            <person name="Martens C.A."/>
            <person name="Virtaneva K."/>
            <person name="Kanakabandi K."/>
            <person name="Long D."/>
            <person name="Rosenke R."/>
            <person name="Saturday G.A."/>
            <person name="Hoyt F.H."/>
            <person name="Bruno D.P."/>
            <person name="Ribeiro J.M.C."/>
            <person name="Hinnebusch J."/>
        </authorList>
    </citation>
    <scope>NUCLEOTIDE SEQUENCE</scope>
</reference>
<protein>
    <submittedName>
        <fullName evidence="7">Putative immunoglobulin superfamily protein</fullName>
    </submittedName>
</protein>
<feature type="signal peptide" evidence="6">
    <location>
        <begin position="1"/>
        <end position="20"/>
    </location>
</feature>
<dbReference type="PANTHER" id="PTHR24366:SF161">
    <property type="entry name" value="TIR DOMAIN-CONTAINING PROTEIN"/>
    <property type="match status" value="1"/>
</dbReference>
<evidence type="ECO:0000256" key="4">
    <source>
        <dbReference type="SAM" id="MobiDB-lite"/>
    </source>
</evidence>
<feature type="region of interest" description="Disordered" evidence="4">
    <location>
        <begin position="211"/>
        <end position="358"/>
    </location>
</feature>
<dbReference type="Gene3D" id="3.80.10.10">
    <property type="entry name" value="Ribonuclease Inhibitor"/>
    <property type="match status" value="1"/>
</dbReference>
<feature type="transmembrane region" description="Helical" evidence="5">
    <location>
        <begin position="452"/>
        <end position="473"/>
    </location>
</feature>
<feature type="chain" id="PRO_5026921728" evidence="6">
    <location>
        <begin position="21"/>
        <end position="641"/>
    </location>
</feature>
<evidence type="ECO:0000313" key="7">
    <source>
        <dbReference type="EMBL" id="NOV51616.1"/>
    </source>
</evidence>
<keyword evidence="5" id="KW-1133">Transmembrane helix</keyword>
<keyword evidence="2 6" id="KW-0732">Signal</keyword>
<keyword evidence="3" id="KW-0677">Repeat</keyword>
<dbReference type="PANTHER" id="PTHR24366">
    <property type="entry name" value="IG(IMMUNOGLOBULIN) AND LRR(LEUCINE RICH REPEAT) DOMAINS"/>
    <property type="match status" value="1"/>
</dbReference>
<dbReference type="InterPro" id="IPR032675">
    <property type="entry name" value="LRR_dom_sf"/>
</dbReference>
<dbReference type="SUPFAM" id="SSF52058">
    <property type="entry name" value="L domain-like"/>
    <property type="match status" value="1"/>
</dbReference>
<feature type="region of interest" description="Disordered" evidence="4">
    <location>
        <begin position="561"/>
        <end position="586"/>
    </location>
</feature>
<dbReference type="AlphaFoldDB" id="A0A6M2DZ54"/>
<evidence type="ECO:0000256" key="1">
    <source>
        <dbReference type="ARBA" id="ARBA00022614"/>
    </source>
</evidence>